<dbReference type="InterPro" id="IPR012340">
    <property type="entry name" value="NA-bd_OB-fold"/>
</dbReference>
<dbReference type="SUPFAM" id="SSF109604">
    <property type="entry name" value="HD-domain/PDEase-like"/>
    <property type="match status" value="1"/>
</dbReference>
<dbReference type="CDD" id="cd00077">
    <property type="entry name" value="HDc"/>
    <property type="match status" value="1"/>
</dbReference>
<dbReference type="PATRIC" id="fig|281456.6.peg.1790"/>
<dbReference type="PROSITE" id="PS51831">
    <property type="entry name" value="HD"/>
    <property type="match status" value="1"/>
</dbReference>
<keyword evidence="1 3" id="KW-0378">Hydrolase</keyword>
<evidence type="ECO:0000313" key="4">
    <source>
        <dbReference type="Proteomes" id="UP000037175"/>
    </source>
</evidence>
<dbReference type="InterPro" id="IPR006675">
    <property type="entry name" value="HDIG_dom"/>
</dbReference>
<dbReference type="Gene3D" id="2.40.50.140">
    <property type="entry name" value="Nucleic acid-binding proteins"/>
    <property type="match status" value="1"/>
</dbReference>
<evidence type="ECO:0000256" key="1">
    <source>
        <dbReference type="ARBA" id="ARBA00022801"/>
    </source>
</evidence>
<dbReference type="AlphaFoldDB" id="A0A0L6W2G1"/>
<dbReference type="Gene3D" id="1.10.3210.10">
    <property type="entry name" value="Hypothetical protein af1432"/>
    <property type="match status" value="1"/>
</dbReference>
<dbReference type="InterPro" id="IPR004365">
    <property type="entry name" value="NA-bd_OB_tRNA"/>
</dbReference>
<keyword evidence="4" id="KW-1185">Reference proteome</keyword>
<dbReference type="InterPro" id="IPR006674">
    <property type="entry name" value="HD_domain"/>
</dbReference>
<dbReference type="RefSeq" id="WP_052217906.1">
    <property type="nucleotide sequence ID" value="NZ_LGTE01000010.1"/>
</dbReference>
<evidence type="ECO:0000259" key="2">
    <source>
        <dbReference type="PROSITE" id="PS51831"/>
    </source>
</evidence>
<dbReference type="Pfam" id="PF01966">
    <property type="entry name" value="HD"/>
    <property type="match status" value="1"/>
</dbReference>
<sequence length="324" mass="36391">MKTRYIADFKPGDNVDDLFFVRAVKVLNYKNKPGRYVSLILSDRTGEMAARIWDADDNDINLPEKVFVGCKGEVVKFAGTPEIQISSWELIDKAAVDSADFIPLTPLDVGNMQKDVAGMASSMTNPYLRQLLEELINDKELFHQYSTVPAAKAIHQAYIGGLLEHSLRTAKIAGYIANLYPAVNKELAITGALLHDIGKIEEYEVEYSIEVADKGRLLGHIVLGLEIINSLIERVPGFPEDLRLALKHIIVSHHGTYEWQSPKRPKTIEACLVHYADAVEADMWKFSDLKEKYRGSRWSPWDKSLERYVFVDDTAGEGNANGHD</sequence>
<dbReference type="GO" id="GO:0003676">
    <property type="term" value="F:nucleic acid binding"/>
    <property type="evidence" value="ECO:0007669"/>
    <property type="project" value="InterPro"/>
</dbReference>
<accession>A0A0L6W2G1</accession>
<organism evidence="3 4">
    <name type="scientific">Thermincola ferriacetica</name>
    <dbReference type="NCBI Taxonomy" id="281456"/>
    <lineage>
        <taxon>Bacteria</taxon>
        <taxon>Bacillati</taxon>
        <taxon>Bacillota</taxon>
        <taxon>Clostridia</taxon>
        <taxon>Eubacteriales</taxon>
        <taxon>Thermincolaceae</taxon>
        <taxon>Thermincola</taxon>
    </lineage>
</organism>
<dbReference type="EMBL" id="LGTE01000010">
    <property type="protein sequence ID" value="KNZ69656.1"/>
    <property type="molecule type" value="Genomic_DNA"/>
</dbReference>
<dbReference type="InterPro" id="IPR003607">
    <property type="entry name" value="HD/PDEase_dom"/>
</dbReference>
<protein>
    <submittedName>
        <fullName evidence="3">Metal dependent phosphohydrolase</fullName>
    </submittedName>
</protein>
<dbReference type="PANTHER" id="PTHR37294">
    <property type="entry name" value="3'-5' EXORIBONUCLEASE YHAM"/>
    <property type="match status" value="1"/>
</dbReference>
<gene>
    <name evidence="3" type="ORF">Tfer_1677</name>
</gene>
<evidence type="ECO:0000313" key="3">
    <source>
        <dbReference type="EMBL" id="KNZ69656.1"/>
    </source>
</evidence>
<dbReference type="GO" id="GO:0016787">
    <property type="term" value="F:hydrolase activity"/>
    <property type="evidence" value="ECO:0007669"/>
    <property type="project" value="UniProtKB-KW"/>
</dbReference>
<comment type="caution">
    <text evidence="3">The sequence shown here is derived from an EMBL/GenBank/DDBJ whole genome shotgun (WGS) entry which is preliminary data.</text>
</comment>
<dbReference type="InterPro" id="IPR050798">
    <property type="entry name" value="YhaM_exoribonuc/phosphodiest"/>
</dbReference>
<dbReference type="SMART" id="SM00471">
    <property type="entry name" value="HDc"/>
    <property type="match status" value="1"/>
</dbReference>
<proteinExistence type="predicted"/>
<dbReference type="PANTHER" id="PTHR37294:SF1">
    <property type="entry name" value="3'-5' EXORIBONUCLEASE YHAM"/>
    <property type="match status" value="1"/>
</dbReference>
<dbReference type="Pfam" id="PF01336">
    <property type="entry name" value="tRNA_anti-codon"/>
    <property type="match status" value="1"/>
</dbReference>
<dbReference type="GO" id="GO:0031125">
    <property type="term" value="P:rRNA 3'-end processing"/>
    <property type="evidence" value="ECO:0007669"/>
    <property type="project" value="TreeGrafter"/>
</dbReference>
<feature type="domain" description="HD" evidence="2">
    <location>
        <begin position="162"/>
        <end position="282"/>
    </location>
</feature>
<reference evidence="4" key="1">
    <citation type="submission" date="2015-07" db="EMBL/GenBank/DDBJ databases">
        <title>Complete Genome of Thermincola ferriacetica strain Z-0001T.</title>
        <authorList>
            <person name="Lusk B."/>
            <person name="Badalamenti J.P."/>
            <person name="Parameswaran P."/>
            <person name="Bond D.R."/>
            <person name="Torres C.I."/>
        </authorList>
    </citation>
    <scope>NUCLEOTIDE SEQUENCE [LARGE SCALE GENOMIC DNA]</scope>
    <source>
        <strain evidence="4">Z-0001</strain>
    </source>
</reference>
<dbReference type="Proteomes" id="UP000037175">
    <property type="component" value="Unassembled WGS sequence"/>
</dbReference>
<name>A0A0L6W2G1_9FIRM</name>
<dbReference type="NCBIfam" id="TIGR00277">
    <property type="entry name" value="HDIG"/>
    <property type="match status" value="1"/>
</dbReference>